<keyword evidence="4" id="KW-1185">Reference proteome</keyword>
<dbReference type="SMART" id="SM00320">
    <property type="entry name" value="WD40"/>
    <property type="match status" value="4"/>
</dbReference>
<dbReference type="InterPro" id="IPR001680">
    <property type="entry name" value="WD40_rpt"/>
</dbReference>
<gene>
    <name evidence="3" type="ORF">POCTA_138.1.T0420016</name>
</gene>
<dbReference type="Proteomes" id="UP000683925">
    <property type="component" value="Unassembled WGS sequence"/>
</dbReference>
<proteinExistence type="predicted"/>
<organism evidence="3 4">
    <name type="scientific">Paramecium octaurelia</name>
    <dbReference type="NCBI Taxonomy" id="43137"/>
    <lineage>
        <taxon>Eukaryota</taxon>
        <taxon>Sar</taxon>
        <taxon>Alveolata</taxon>
        <taxon>Ciliophora</taxon>
        <taxon>Intramacronucleata</taxon>
        <taxon>Oligohymenophorea</taxon>
        <taxon>Peniculida</taxon>
        <taxon>Parameciidae</taxon>
        <taxon>Paramecium</taxon>
    </lineage>
</organism>
<dbReference type="InterPro" id="IPR051983">
    <property type="entry name" value="WSB_SOCS-box_domain"/>
</dbReference>
<dbReference type="Pfam" id="PF00400">
    <property type="entry name" value="WD40"/>
    <property type="match status" value="3"/>
</dbReference>
<evidence type="ECO:0000313" key="3">
    <source>
        <dbReference type="EMBL" id="CAD8162590.1"/>
    </source>
</evidence>
<dbReference type="PROSITE" id="PS50294">
    <property type="entry name" value="WD_REPEATS_REGION"/>
    <property type="match status" value="3"/>
</dbReference>
<dbReference type="EMBL" id="CAJJDP010000042">
    <property type="protein sequence ID" value="CAD8162590.1"/>
    <property type="molecule type" value="Genomic_DNA"/>
</dbReference>
<dbReference type="InterPro" id="IPR019775">
    <property type="entry name" value="WD40_repeat_CS"/>
</dbReference>
<keyword evidence="1" id="KW-0833">Ubl conjugation pathway</keyword>
<dbReference type="PANTHER" id="PTHR15622">
    <property type="entry name" value="WD40 REPEAT PROTEIN"/>
    <property type="match status" value="1"/>
</dbReference>
<keyword evidence="2" id="KW-0853">WD repeat</keyword>
<sequence length="250" mass="28504">MACRVWLPPMYPQFLFKVQSFFVPLFCQHRSHHSETNFFFQELNKLDGHCGRVVQVCFSPDGKSLASCSDDNSIILWDVRTGKVNSRIKVKQEVKSVCFSHNTSTLAFSSGNFVYLWNLKTGKQKAKLDGHSNAVYSICYSPDGITLASGSWDESIRLWGVKTGQQKAKLDGHSSAVFSICYSPDGNKLVSGSAYNSTCLWDHCLIQRKLLFRKLKSKVNLNIHYKITIVITFLDNKLFLFQFLIFKFQD</sequence>
<comment type="caution">
    <text evidence="3">The sequence shown here is derived from an EMBL/GenBank/DDBJ whole genome shotgun (WGS) entry which is preliminary data.</text>
</comment>
<evidence type="ECO:0000256" key="1">
    <source>
        <dbReference type="ARBA" id="ARBA00022786"/>
    </source>
</evidence>
<feature type="repeat" description="WD" evidence="2">
    <location>
        <begin position="170"/>
        <end position="202"/>
    </location>
</feature>
<dbReference type="OMA" id="IHYKITI"/>
<dbReference type="AlphaFoldDB" id="A0A8S1UCK2"/>
<feature type="repeat" description="WD" evidence="2">
    <location>
        <begin position="128"/>
        <end position="169"/>
    </location>
</feature>
<dbReference type="PANTHER" id="PTHR15622:SF2">
    <property type="entry name" value="U4_U6 SMALL NUCLEAR RIBONUCLEOPROTEIN PRP4"/>
    <property type="match status" value="1"/>
</dbReference>
<name>A0A8S1UCK2_PAROT</name>
<dbReference type="GO" id="GO:0000209">
    <property type="term" value="P:protein polyubiquitination"/>
    <property type="evidence" value="ECO:0007669"/>
    <property type="project" value="TreeGrafter"/>
</dbReference>
<evidence type="ECO:0000256" key="2">
    <source>
        <dbReference type="PROSITE-ProRule" id="PRU00221"/>
    </source>
</evidence>
<reference evidence="3" key="1">
    <citation type="submission" date="2021-01" db="EMBL/GenBank/DDBJ databases">
        <authorList>
            <consortium name="Genoscope - CEA"/>
            <person name="William W."/>
        </authorList>
    </citation>
    <scope>NUCLEOTIDE SEQUENCE</scope>
</reference>
<evidence type="ECO:0000313" key="4">
    <source>
        <dbReference type="Proteomes" id="UP000683925"/>
    </source>
</evidence>
<dbReference type="OrthoDB" id="10267436at2759"/>
<feature type="repeat" description="WD" evidence="2">
    <location>
        <begin position="46"/>
        <end position="87"/>
    </location>
</feature>
<dbReference type="PROSITE" id="PS00678">
    <property type="entry name" value="WD_REPEATS_1"/>
    <property type="match status" value="1"/>
</dbReference>
<accession>A0A8S1UCK2</accession>
<dbReference type="PROSITE" id="PS50082">
    <property type="entry name" value="WD_REPEATS_2"/>
    <property type="match status" value="3"/>
</dbReference>
<protein>
    <submittedName>
        <fullName evidence="3">Uncharacterized protein</fullName>
    </submittedName>
</protein>